<organism evidence="1">
    <name type="scientific">Cryptomonas curvata</name>
    <dbReference type="NCBI Taxonomy" id="233186"/>
    <lineage>
        <taxon>Eukaryota</taxon>
        <taxon>Cryptophyceae</taxon>
        <taxon>Cryptomonadales</taxon>
        <taxon>Cryptomonadaceae</taxon>
        <taxon>Cryptomonas</taxon>
    </lineage>
</organism>
<proteinExistence type="predicted"/>
<dbReference type="EMBL" id="HBEZ01048036">
    <property type="protein sequence ID" value="CAD8650075.1"/>
    <property type="molecule type" value="Transcribed_RNA"/>
</dbReference>
<gene>
    <name evidence="1" type="ORF">CCUR1050_LOCUS26410</name>
</gene>
<dbReference type="AlphaFoldDB" id="A0A7S0MWD3"/>
<dbReference type="PANTHER" id="PTHR30031:SF2">
    <property type="entry name" value="PHOSPHOENOLPYRUVATE CARBOXYKINASE (ATP)"/>
    <property type="match status" value="1"/>
</dbReference>
<name>A0A7S0MWD3_9CRYP</name>
<sequence length="387" mass="39897">MTANVTVEKPDSTIVFPRENASEGLSYELNWSLCGSGVVPQGKSFRNLKVAELAKLGGTSPESVPKAVPWTSALEQEVTAYLGSEKVTRYVQDSALGALLSNEVPVRIVSDSAAATLNFKTWLSTTKTIPLPQFQEAVTVLVAANFNSKGPIISYGPKSKTIIIAGTANMEPLLDFFPQATAEAFLALNVLPLWGSLVGGNFFASKGFDANATIKHGTAFSAAGFCRLFMGSIANGKVKDEYKAFPNSLPLPKSVVFFANDATAVIPPAAKLTAAQAAFYYVAACSPPGVANFSAAARLVTDLGAKSEVYLVNRGAFATAAAADAAALALPGKKGSAGALGLEVVSVEGETKAPAAGAAATTAKALQTAVETRCKGLDAIIAAGPKI</sequence>
<evidence type="ECO:0000313" key="1">
    <source>
        <dbReference type="EMBL" id="CAD8650075.1"/>
    </source>
</evidence>
<dbReference type="SUPFAM" id="SSF53795">
    <property type="entry name" value="PEP carboxykinase-like"/>
    <property type="match status" value="1"/>
</dbReference>
<protein>
    <recommendedName>
        <fullName evidence="2">Phosphoenolpyruvate carboxykinase (ATP)</fullName>
    </recommendedName>
</protein>
<accession>A0A7S0MWD3</accession>
<dbReference type="InterPro" id="IPR008210">
    <property type="entry name" value="PEP_carboxykinase_N"/>
</dbReference>
<dbReference type="Gene3D" id="3.40.449.10">
    <property type="entry name" value="Phosphoenolpyruvate Carboxykinase, domain 1"/>
    <property type="match status" value="1"/>
</dbReference>
<dbReference type="SUPFAM" id="SSF68923">
    <property type="entry name" value="PEP carboxykinase N-terminal domain"/>
    <property type="match status" value="1"/>
</dbReference>
<evidence type="ECO:0008006" key="2">
    <source>
        <dbReference type="Google" id="ProtNLM"/>
    </source>
</evidence>
<dbReference type="GO" id="GO:0005829">
    <property type="term" value="C:cytosol"/>
    <property type="evidence" value="ECO:0007669"/>
    <property type="project" value="TreeGrafter"/>
</dbReference>
<dbReference type="GO" id="GO:0005524">
    <property type="term" value="F:ATP binding"/>
    <property type="evidence" value="ECO:0007669"/>
    <property type="project" value="InterPro"/>
</dbReference>
<dbReference type="GO" id="GO:0006094">
    <property type="term" value="P:gluconeogenesis"/>
    <property type="evidence" value="ECO:0007669"/>
    <property type="project" value="InterPro"/>
</dbReference>
<reference evidence="1" key="1">
    <citation type="submission" date="2021-01" db="EMBL/GenBank/DDBJ databases">
        <authorList>
            <person name="Corre E."/>
            <person name="Pelletier E."/>
            <person name="Niang G."/>
            <person name="Scheremetjew M."/>
            <person name="Finn R."/>
            <person name="Kale V."/>
            <person name="Holt S."/>
            <person name="Cochrane G."/>
            <person name="Meng A."/>
            <person name="Brown T."/>
            <person name="Cohen L."/>
        </authorList>
    </citation>
    <scope>NUCLEOTIDE SEQUENCE</scope>
    <source>
        <strain evidence="1">CCAP979/52</strain>
    </source>
</reference>
<dbReference type="InterPro" id="IPR001272">
    <property type="entry name" value="PEP_carboxykinase_ATP"/>
</dbReference>
<dbReference type="GO" id="GO:0004612">
    <property type="term" value="F:phosphoenolpyruvate carboxykinase (ATP) activity"/>
    <property type="evidence" value="ECO:0007669"/>
    <property type="project" value="InterPro"/>
</dbReference>
<dbReference type="PANTHER" id="PTHR30031">
    <property type="entry name" value="PHOSPHOENOLPYRUVATE CARBOXYKINASE ATP"/>
    <property type="match status" value="1"/>
</dbReference>